<evidence type="ECO:0000313" key="1">
    <source>
        <dbReference type="EMBL" id="EDS01066.1"/>
    </source>
</evidence>
<accession>B0MMI2</accession>
<reference evidence="1" key="2">
    <citation type="submission" date="2014-06" db="EMBL/GenBank/DDBJ databases">
        <title>Draft genome sequence of Eubacterium siraeum (DSM 15702).</title>
        <authorList>
            <person name="Sudarsanam P."/>
            <person name="Ley R."/>
            <person name="Guruge J."/>
            <person name="Turnbaugh P.J."/>
            <person name="Mahowald M."/>
            <person name="Liep D."/>
            <person name="Gordon J."/>
        </authorList>
    </citation>
    <scope>NUCLEOTIDE SEQUENCE</scope>
    <source>
        <strain evidence="1">DSM 15702</strain>
    </source>
</reference>
<gene>
    <name evidence="1" type="ORF">EUBSIR_01031</name>
</gene>
<reference evidence="1" key="1">
    <citation type="submission" date="2007-10" db="EMBL/GenBank/DDBJ databases">
        <authorList>
            <person name="Fulton L."/>
            <person name="Clifton S."/>
            <person name="Fulton B."/>
            <person name="Xu J."/>
            <person name="Minx P."/>
            <person name="Pepin K.H."/>
            <person name="Johnson M."/>
            <person name="Thiruvilangam P."/>
            <person name="Bhonagiri V."/>
            <person name="Nash W.E."/>
            <person name="Mardis E.R."/>
            <person name="Wilson R.K."/>
        </authorList>
    </citation>
    <scope>NUCLEOTIDE SEQUENCE [LARGE SCALE GENOMIC DNA]</scope>
    <source>
        <strain evidence="1">DSM 15702</strain>
    </source>
</reference>
<dbReference type="Proteomes" id="UP000005326">
    <property type="component" value="Unassembled WGS sequence"/>
</dbReference>
<organism evidence="1 2">
    <name type="scientific">[Eubacterium] siraeum DSM 15702</name>
    <dbReference type="NCBI Taxonomy" id="428128"/>
    <lineage>
        <taxon>Bacteria</taxon>
        <taxon>Bacillati</taxon>
        <taxon>Bacillota</taxon>
        <taxon>Clostridia</taxon>
        <taxon>Eubacteriales</taxon>
        <taxon>Oscillospiraceae</taxon>
        <taxon>Oscillospiraceae incertae sedis</taxon>
    </lineage>
</organism>
<dbReference type="AlphaFoldDB" id="B0MMI2"/>
<keyword evidence="2" id="KW-1185">Reference proteome</keyword>
<comment type="caution">
    <text evidence="1">The sequence shown here is derived from an EMBL/GenBank/DDBJ whole genome shotgun (WGS) entry which is preliminary data.</text>
</comment>
<protein>
    <submittedName>
        <fullName evidence="1">Uncharacterized protein</fullName>
    </submittedName>
</protein>
<proteinExistence type="predicted"/>
<name>B0MMI2_9FIRM</name>
<sequence length="44" mass="5004">MGCQPLFCIMKALIRPQVNVRQLMHLPNGRKRLQTGNKIVTVLS</sequence>
<dbReference type="EMBL" id="ABCA03000042">
    <property type="protein sequence ID" value="EDS01066.1"/>
    <property type="molecule type" value="Genomic_DNA"/>
</dbReference>
<evidence type="ECO:0000313" key="2">
    <source>
        <dbReference type="Proteomes" id="UP000005326"/>
    </source>
</evidence>